<evidence type="ECO:0000256" key="2">
    <source>
        <dbReference type="ARBA" id="ARBA00022649"/>
    </source>
</evidence>
<dbReference type="GeneID" id="300407011"/>
<sequence length="113" mass="13171">MTKGQVKYKVTMTPGAESDLEAIYDYIGEFDCPQNADHVLDQLMKVVESLAQWPERGNYPRELAWLGIKEFRQVTFKPYRVIYRILDKQVVIYVVADGRRDMQTVLENRLLTG</sequence>
<evidence type="ECO:0000313" key="4">
    <source>
        <dbReference type="Proteomes" id="UP000366945"/>
    </source>
</evidence>
<evidence type="ECO:0000256" key="1">
    <source>
        <dbReference type="ARBA" id="ARBA00006226"/>
    </source>
</evidence>
<dbReference type="InterPro" id="IPR051803">
    <property type="entry name" value="TA_system_RelE-like_toxin"/>
</dbReference>
<dbReference type="PANTHER" id="PTHR33755">
    <property type="entry name" value="TOXIN PARE1-RELATED"/>
    <property type="match status" value="1"/>
</dbReference>
<dbReference type="InterPro" id="IPR035093">
    <property type="entry name" value="RelE/ParE_toxin_dom_sf"/>
</dbReference>
<keyword evidence="2" id="KW-1277">Toxin-antitoxin system</keyword>
<protein>
    <submittedName>
        <fullName evidence="3">Toxin RelE4</fullName>
    </submittedName>
</protein>
<reference evidence="3 4" key="1">
    <citation type="submission" date="2019-08" db="EMBL/GenBank/DDBJ databases">
        <authorList>
            <person name="Peeters C."/>
        </authorList>
    </citation>
    <scope>NUCLEOTIDE SEQUENCE [LARGE SCALE GENOMIC DNA]</scope>
    <source>
        <strain evidence="3 4">LMG 31114</strain>
    </source>
</reference>
<dbReference type="Gene3D" id="3.30.2310.20">
    <property type="entry name" value="RelE-like"/>
    <property type="match status" value="1"/>
</dbReference>
<dbReference type="Proteomes" id="UP000366945">
    <property type="component" value="Unassembled WGS sequence"/>
</dbReference>
<dbReference type="NCBIfam" id="TIGR02385">
    <property type="entry name" value="RelE_StbE"/>
    <property type="match status" value="1"/>
</dbReference>
<organism evidence="3 4">
    <name type="scientific">Pandoraea pneumonica</name>
    <dbReference type="NCBI Taxonomy" id="2508299"/>
    <lineage>
        <taxon>Bacteria</taxon>
        <taxon>Pseudomonadati</taxon>
        <taxon>Pseudomonadota</taxon>
        <taxon>Betaproteobacteria</taxon>
        <taxon>Burkholderiales</taxon>
        <taxon>Burkholderiaceae</taxon>
        <taxon>Pandoraea</taxon>
    </lineage>
</organism>
<proteinExistence type="inferred from homology"/>
<keyword evidence="4" id="KW-1185">Reference proteome</keyword>
<dbReference type="Pfam" id="PF05016">
    <property type="entry name" value="ParE_toxin"/>
    <property type="match status" value="1"/>
</dbReference>
<gene>
    <name evidence="3" type="primary">relE4</name>
    <name evidence="3" type="ORF">PPN31114_05033</name>
</gene>
<dbReference type="EMBL" id="CABPSK010000007">
    <property type="protein sequence ID" value="VVE55798.1"/>
    <property type="molecule type" value="Genomic_DNA"/>
</dbReference>
<name>A0A5E4Z518_9BURK</name>
<dbReference type="InterPro" id="IPR007712">
    <property type="entry name" value="RelE/ParE_toxin"/>
</dbReference>
<dbReference type="OrthoDB" id="9798046at2"/>
<dbReference type="RefSeq" id="WP_150682226.1">
    <property type="nucleotide sequence ID" value="NZ_CABPSK010000007.1"/>
</dbReference>
<comment type="similarity">
    <text evidence="1">Belongs to the RelE toxin family.</text>
</comment>
<evidence type="ECO:0000313" key="3">
    <source>
        <dbReference type="EMBL" id="VVE55798.1"/>
    </source>
</evidence>
<accession>A0A5E4Z518</accession>
<dbReference type="SUPFAM" id="SSF143011">
    <property type="entry name" value="RelE-like"/>
    <property type="match status" value="1"/>
</dbReference>
<dbReference type="AlphaFoldDB" id="A0A5E4Z518"/>